<keyword evidence="2" id="KW-1185">Reference proteome</keyword>
<proteinExistence type="predicted"/>
<dbReference type="Proteomes" id="UP000823775">
    <property type="component" value="Unassembled WGS sequence"/>
</dbReference>
<feature type="non-terminal residue" evidence="1">
    <location>
        <position position="70"/>
    </location>
</feature>
<organism evidence="1 2">
    <name type="scientific">Datura stramonium</name>
    <name type="common">Jimsonweed</name>
    <name type="synonym">Common thornapple</name>
    <dbReference type="NCBI Taxonomy" id="4076"/>
    <lineage>
        <taxon>Eukaryota</taxon>
        <taxon>Viridiplantae</taxon>
        <taxon>Streptophyta</taxon>
        <taxon>Embryophyta</taxon>
        <taxon>Tracheophyta</taxon>
        <taxon>Spermatophyta</taxon>
        <taxon>Magnoliopsida</taxon>
        <taxon>eudicotyledons</taxon>
        <taxon>Gunneridae</taxon>
        <taxon>Pentapetalae</taxon>
        <taxon>asterids</taxon>
        <taxon>lamiids</taxon>
        <taxon>Solanales</taxon>
        <taxon>Solanaceae</taxon>
        <taxon>Solanoideae</taxon>
        <taxon>Datureae</taxon>
        <taxon>Datura</taxon>
    </lineage>
</organism>
<sequence>MVSEPRRLCFIASYTRMEESGAELRDPHITKCRVWQGVSIVGRSLGNLPLDLGVCCGVVGTLCRGHTERQ</sequence>
<accession>A0ABS8Y8T1</accession>
<protein>
    <submittedName>
        <fullName evidence="1">Uncharacterized protein</fullName>
    </submittedName>
</protein>
<gene>
    <name evidence="1" type="ORF">HAX54_008669</name>
</gene>
<comment type="caution">
    <text evidence="1">The sequence shown here is derived from an EMBL/GenBank/DDBJ whole genome shotgun (WGS) entry which is preliminary data.</text>
</comment>
<evidence type="ECO:0000313" key="2">
    <source>
        <dbReference type="Proteomes" id="UP000823775"/>
    </source>
</evidence>
<name>A0ABS8Y8T1_DATST</name>
<dbReference type="EMBL" id="JACEIK010145400">
    <property type="protein sequence ID" value="MCE5167534.1"/>
    <property type="molecule type" value="Genomic_DNA"/>
</dbReference>
<evidence type="ECO:0000313" key="1">
    <source>
        <dbReference type="EMBL" id="MCE5167534.1"/>
    </source>
</evidence>
<reference evidence="1 2" key="1">
    <citation type="journal article" date="2021" name="BMC Genomics">
        <title>Datura genome reveals duplications of psychoactive alkaloid biosynthetic genes and high mutation rate following tissue culture.</title>
        <authorList>
            <person name="Rajewski A."/>
            <person name="Carter-House D."/>
            <person name="Stajich J."/>
            <person name="Litt A."/>
        </authorList>
    </citation>
    <scope>NUCLEOTIDE SEQUENCE [LARGE SCALE GENOMIC DNA]</scope>
    <source>
        <strain evidence="1">AR-01</strain>
    </source>
</reference>